<sequence length="223" mass="26095">MMEAAMCWAFPALASLAQSAQSLQNQSGSPHRQQKQKAAEIQQFQNSKALHIQYMRLMRRLFKSKFDVGQDEEFAIHNSAVRSNVLVYNRGDENATGPNREDIHFNMRGDVGFEWNKKIFQYLLKYLKQAKNKWHLPEAPDSYLEDLIIDEFNRVKLYWKAANMIDCLGEDSMSSEESNVESDDEGMVEKIYRVKVMFWQRNIKKELGIIDKTILQDDNIYLQ</sequence>
<accession>F8PI72</accession>
<reference evidence="4" key="1">
    <citation type="journal article" date="2011" name="Science">
        <title>The plant cell wall-decomposing machinery underlies the functional diversity of forest fungi.</title>
        <authorList>
            <person name="Eastwood D.C."/>
            <person name="Floudas D."/>
            <person name="Binder M."/>
            <person name="Majcherczyk A."/>
            <person name="Schneider P."/>
            <person name="Aerts A."/>
            <person name="Asiegbu F.O."/>
            <person name="Baker S.E."/>
            <person name="Barry K."/>
            <person name="Bendiksby M."/>
            <person name="Blumentritt M."/>
            <person name="Coutinho P.M."/>
            <person name="Cullen D."/>
            <person name="de Vries R.P."/>
            <person name="Gathman A."/>
            <person name="Goodell B."/>
            <person name="Henrissat B."/>
            <person name="Ihrmark K."/>
            <person name="Kauserud H."/>
            <person name="Kohler A."/>
            <person name="LaButti K."/>
            <person name="Lapidus A."/>
            <person name="Lavin J.L."/>
            <person name="Lee Y.-H."/>
            <person name="Lindquist E."/>
            <person name="Lilly W."/>
            <person name="Lucas S."/>
            <person name="Morin E."/>
            <person name="Murat C."/>
            <person name="Oguiza J.A."/>
            <person name="Park J."/>
            <person name="Pisabarro A.G."/>
            <person name="Riley R."/>
            <person name="Rosling A."/>
            <person name="Salamov A."/>
            <person name="Schmidt O."/>
            <person name="Schmutz J."/>
            <person name="Skrede I."/>
            <person name="Stenlid J."/>
            <person name="Wiebenga A."/>
            <person name="Xie X."/>
            <person name="Kuees U."/>
            <person name="Hibbett D.S."/>
            <person name="Hoffmeister D."/>
            <person name="Hoegberg N."/>
            <person name="Martin F."/>
            <person name="Grigoriev I.V."/>
            <person name="Watkinson S.C."/>
        </authorList>
    </citation>
    <scope>NUCLEOTIDE SEQUENCE [LARGE SCALE GENOMIC DNA]</scope>
    <source>
        <strain evidence="4">strain S7.3</strain>
    </source>
</reference>
<dbReference type="Proteomes" id="UP000008063">
    <property type="component" value="Unassembled WGS sequence"/>
</dbReference>
<protein>
    <submittedName>
        <fullName evidence="3">Uncharacterized protein</fullName>
    </submittedName>
</protein>
<dbReference type="eggNOG" id="ENOG502T16Q">
    <property type="taxonomic scope" value="Eukaryota"/>
</dbReference>
<dbReference type="HOGENOM" id="CLU_108155_0_0_1"/>
<evidence type="ECO:0000313" key="4">
    <source>
        <dbReference type="Proteomes" id="UP000008063"/>
    </source>
</evidence>
<dbReference type="InParanoid" id="F8PI72"/>
<feature type="chain" id="PRO_5003382045" evidence="2">
    <location>
        <begin position="23"/>
        <end position="223"/>
    </location>
</feature>
<dbReference type="OrthoDB" id="3269403at2759"/>
<name>F8PI72_SERL3</name>
<evidence type="ECO:0000256" key="2">
    <source>
        <dbReference type="SAM" id="SignalP"/>
    </source>
</evidence>
<keyword evidence="4" id="KW-1185">Reference proteome</keyword>
<evidence type="ECO:0000256" key="1">
    <source>
        <dbReference type="SAM" id="MobiDB-lite"/>
    </source>
</evidence>
<gene>
    <name evidence="3" type="ORF">SERLA73DRAFT_149360</name>
</gene>
<keyword evidence="2" id="KW-0732">Signal</keyword>
<evidence type="ECO:0000313" key="3">
    <source>
        <dbReference type="EMBL" id="EGO05115.1"/>
    </source>
</evidence>
<feature type="region of interest" description="Disordered" evidence="1">
    <location>
        <begin position="21"/>
        <end position="40"/>
    </location>
</feature>
<feature type="signal peptide" evidence="2">
    <location>
        <begin position="1"/>
        <end position="22"/>
    </location>
</feature>
<dbReference type="AlphaFoldDB" id="F8PI72"/>
<dbReference type="STRING" id="936435.F8PI72"/>
<dbReference type="EMBL" id="GL945474">
    <property type="protein sequence ID" value="EGO05115.1"/>
    <property type="molecule type" value="Genomic_DNA"/>
</dbReference>
<organism evidence="4">
    <name type="scientific">Serpula lacrymans var. lacrymans (strain S7.3)</name>
    <name type="common">Dry rot fungus</name>
    <dbReference type="NCBI Taxonomy" id="936435"/>
    <lineage>
        <taxon>Eukaryota</taxon>
        <taxon>Fungi</taxon>
        <taxon>Dikarya</taxon>
        <taxon>Basidiomycota</taxon>
        <taxon>Agaricomycotina</taxon>
        <taxon>Agaricomycetes</taxon>
        <taxon>Agaricomycetidae</taxon>
        <taxon>Boletales</taxon>
        <taxon>Coniophorineae</taxon>
        <taxon>Serpulaceae</taxon>
        <taxon>Serpula</taxon>
    </lineage>
</organism>
<proteinExistence type="predicted"/>